<reference evidence="1 2" key="1">
    <citation type="submission" date="2017-08" db="EMBL/GenBank/DDBJ databases">
        <title>Burning lignite coal seam in the remote Altai Mountains harbors a hydrogen-driven thermophilic microbial community.</title>
        <authorList>
            <person name="Kadnikov V.V."/>
            <person name="Mardanov A.V."/>
            <person name="Ivasenko D."/>
            <person name="Beletsky A.V."/>
            <person name="Karnachuk O.V."/>
            <person name="Ravin N.V."/>
        </authorList>
    </citation>
    <scope>NUCLEOTIDE SEQUENCE [LARGE SCALE GENOMIC DNA]</scope>
    <source>
        <strain evidence="1">AL31</strain>
    </source>
</reference>
<sequence>MAANAGHELALKGRKYLAVSGVVKVDRFDEEEFLVETKEGYLLIRGEGLTLRHLDVEVGDIAIEGRIDEMLYLEEGQGRERRGLFGRLFG</sequence>
<proteinExistence type="predicted"/>
<comment type="caution">
    <text evidence="1">The sequence shown here is derived from an EMBL/GenBank/DDBJ whole genome shotgun (WGS) entry which is preliminary data.</text>
</comment>
<dbReference type="Proteomes" id="UP000244016">
    <property type="component" value="Unassembled WGS sequence"/>
</dbReference>
<evidence type="ECO:0000313" key="1">
    <source>
        <dbReference type="EMBL" id="PTQ51305.1"/>
    </source>
</evidence>
<dbReference type="InterPro" id="IPR038705">
    <property type="entry name" value="YabP_sf"/>
</dbReference>
<dbReference type="EMBL" id="PEBW01000006">
    <property type="protein sequence ID" value="PTQ51305.1"/>
    <property type="molecule type" value="Genomic_DNA"/>
</dbReference>
<gene>
    <name evidence="1" type="ORF">BLITH_0131</name>
</gene>
<evidence type="ECO:0000313" key="2">
    <source>
        <dbReference type="Proteomes" id="UP000244016"/>
    </source>
</evidence>
<dbReference type="AlphaFoldDB" id="A0A2T5G570"/>
<protein>
    <submittedName>
        <fullName evidence="1">Forespore shell protein</fullName>
    </submittedName>
</protein>
<dbReference type="GO" id="GO:0030435">
    <property type="term" value="P:sporulation resulting in formation of a cellular spore"/>
    <property type="evidence" value="ECO:0007669"/>
    <property type="project" value="InterPro"/>
</dbReference>
<dbReference type="Gene3D" id="2.60.40.2000">
    <property type="match status" value="1"/>
</dbReference>
<dbReference type="PIRSF" id="PIRSF011576">
    <property type="entry name" value="YabP"/>
    <property type="match status" value="1"/>
</dbReference>
<name>A0A2T5G570_9BACL</name>
<accession>A0A2T5G570</accession>
<organism evidence="1 2">
    <name type="scientific">Brockia lithotrophica</name>
    <dbReference type="NCBI Taxonomy" id="933949"/>
    <lineage>
        <taxon>Bacteria</taxon>
        <taxon>Bacillati</taxon>
        <taxon>Bacillota</taxon>
        <taxon>Bacilli</taxon>
        <taxon>Bacillales</taxon>
        <taxon>Bacillales Family X. Incertae Sedis</taxon>
        <taxon>Brockia</taxon>
    </lineage>
</organism>
<dbReference type="InterPro" id="IPR012504">
    <property type="entry name" value="Spore_YabP"/>
</dbReference>
<dbReference type="Pfam" id="PF07873">
    <property type="entry name" value="YabP"/>
    <property type="match status" value="1"/>
</dbReference>
<dbReference type="NCBIfam" id="TIGR02892">
    <property type="entry name" value="spore_yabP"/>
    <property type="match status" value="1"/>
</dbReference>
<dbReference type="InterPro" id="IPR022476">
    <property type="entry name" value="Spore_YabP/YqfC"/>
</dbReference>